<dbReference type="SUPFAM" id="SSF46626">
    <property type="entry name" value="Cytochrome c"/>
    <property type="match status" value="1"/>
</dbReference>
<keyword evidence="8" id="KW-1185">Reference proteome</keyword>
<protein>
    <submittedName>
        <fullName evidence="7">C-type cytochrome</fullName>
    </submittedName>
</protein>
<gene>
    <name evidence="7" type="ORF">JWV37_02080</name>
</gene>
<accession>A0ABS2WPF5</accession>
<evidence type="ECO:0000256" key="5">
    <source>
        <dbReference type="SAM" id="SignalP"/>
    </source>
</evidence>
<name>A0ABS2WPF5_9BACT</name>
<evidence type="ECO:0000259" key="6">
    <source>
        <dbReference type="PROSITE" id="PS51007"/>
    </source>
</evidence>
<organism evidence="7 8">
    <name type="scientific">Sulfurospirillum tamanense</name>
    <dbReference type="NCBI Taxonomy" id="2813362"/>
    <lineage>
        <taxon>Bacteria</taxon>
        <taxon>Pseudomonadati</taxon>
        <taxon>Campylobacterota</taxon>
        <taxon>Epsilonproteobacteria</taxon>
        <taxon>Campylobacterales</taxon>
        <taxon>Sulfurospirillaceae</taxon>
        <taxon>Sulfurospirillum</taxon>
    </lineage>
</organism>
<reference evidence="7 8" key="2">
    <citation type="submission" date="2021-02" db="EMBL/GenBank/DDBJ databases">
        <title>Sulfurospirillum tamanensis sp. nov.</title>
        <authorList>
            <person name="Frolova A."/>
            <person name="Merkel A."/>
            <person name="Slobodkin A."/>
        </authorList>
    </citation>
    <scope>NUCLEOTIDE SEQUENCE [LARGE SCALE GENOMIC DNA]</scope>
    <source>
        <strain evidence="7 8">T05b</strain>
    </source>
</reference>
<dbReference type="Gene3D" id="1.10.760.10">
    <property type="entry name" value="Cytochrome c-like domain"/>
    <property type="match status" value="1"/>
</dbReference>
<evidence type="ECO:0000313" key="7">
    <source>
        <dbReference type="EMBL" id="MBN2963554.1"/>
    </source>
</evidence>
<dbReference type="Proteomes" id="UP000703590">
    <property type="component" value="Unassembled WGS sequence"/>
</dbReference>
<dbReference type="PROSITE" id="PS51007">
    <property type="entry name" value="CYTC"/>
    <property type="match status" value="1"/>
</dbReference>
<proteinExistence type="predicted"/>
<evidence type="ECO:0000256" key="1">
    <source>
        <dbReference type="ARBA" id="ARBA00022617"/>
    </source>
</evidence>
<keyword evidence="5" id="KW-0732">Signal</keyword>
<feature type="chain" id="PRO_5046936386" evidence="5">
    <location>
        <begin position="20"/>
        <end position="94"/>
    </location>
</feature>
<feature type="domain" description="Cytochrome c" evidence="6">
    <location>
        <begin position="8"/>
        <end position="94"/>
    </location>
</feature>
<evidence type="ECO:0000256" key="2">
    <source>
        <dbReference type="ARBA" id="ARBA00022723"/>
    </source>
</evidence>
<keyword evidence="1 4" id="KW-0349">Heme</keyword>
<dbReference type="Pfam" id="PF00034">
    <property type="entry name" value="Cytochrom_C"/>
    <property type="match status" value="1"/>
</dbReference>
<comment type="caution">
    <text evidence="7">The sequence shown here is derived from an EMBL/GenBank/DDBJ whole genome shotgun (WGS) entry which is preliminary data.</text>
</comment>
<evidence type="ECO:0000256" key="3">
    <source>
        <dbReference type="ARBA" id="ARBA00023004"/>
    </source>
</evidence>
<feature type="signal peptide" evidence="5">
    <location>
        <begin position="1"/>
        <end position="19"/>
    </location>
</feature>
<keyword evidence="2 4" id="KW-0479">Metal-binding</keyword>
<dbReference type="InterPro" id="IPR036909">
    <property type="entry name" value="Cyt_c-like_dom_sf"/>
</dbReference>
<dbReference type="InterPro" id="IPR009056">
    <property type="entry name" value="Cyt_c-like_dom"/>
</dbReference>
<reference evidence="7 8" key="3">
    <citation type="submission" date="2021-02" db="EMBL/GenBank/DDBJ databases">
        <authorList>
            <person name="Merkel A.Y."/>
        </authorList>
    </citation>
    <scope>NUCLEOTIDE SEQUENCE [LARGE SCALE GENOMIC DNA]</scope>
    <source>
        <strain evidence="7 8">T05b</strain>
    </source>
</reference>
<evidence type="ECO:0000256" key="4">
    <source>
        <dbReference type="PROSITE-ProRule" id="PRU00433"/>
    </source>
</evidence>
<dbReference type="RefSeq" id="WP_205457997.1">
    <property type="nucleotide sequence ID" value="NZ_JAFHKK010000003.1"/>
</dbReference>
<evidence type="ECO:0000313" key="8">
    <source>
        <dbReference type="Proteomes" id="UP000703590"/>
    </source>
</evidence>
<sequence length="94" mass="10236">MRVWIVLAVLLQGMLFANADALYKPCAGCHGLEGEKVANGVSKIINQMSKEDFISAMEGYKDGSYGGNLKALMRGQVMRLSKEDIEALATKIVK</sequence>
<dbReference type="EMBL" id="JAFHKK010000003">
    <property type="protein sequence ID" value="MBN2963554.1"/>
    <property type="molecule type" value="Genomic_DNA"/>
</dbReference>
<reference evidence="8" key="1">
    <citation type="submission" date="2021-02" db="EMBL/GenBank/DDBJ databases">
        <title>Sulfurospirillum tamanensis sp. nov.</title>
        <authorList>
            <person name="Merkel A.Y."/>
        </authorList>
    </citation>
    <scope>NUCLEOTIDE SEQUENCE [LARGE SCALE GENOMIC DNA]</scope>
    <source>
        <strain evidence="8">T05b</strain>
    </source>
</reference>
<keyword evidence="3 4" id="KW-0408">Iron</keyword>